<dbReference type="EMBL" id="UFUZ01000001">
    <property type="protein sequence ID" value="SUX27491.1"/>
    <property type="molecule type" value="Genomic_DNA"/>
</dbReference>
<dbReference type="InterPro" id="IPR011009">
    <property type="entry name" value="Kinase-like_dom_sf"/>
</dbReference>
<name>A0A381EKF9_CAMUP</name>
<reference evidence="1 2" key="1">
    <citation type="submission" date="2018-06" db="EMBL/GenBank/DDBJ databases">
        <authorList>
            <consortium name="Pathogen Informatics"/>
            <person name="Doyle S."/>
        </authorList>
    </citation>
    <scope>NUCLEOTIDE SEQUENCE [LARGE SCALE GENOMIC DNA]</scope>
    <source>
        <strain evidence="1 2">NCTC12264</strain>
    </source>
</reference>
<evidence type="ECO:0000313" key="1">
    <source>
        <dbReference type="EMBL" id="SUX27491.1"/>
    </source>
</evidence>
<dbReference type="Proteomes" id="UP000254161">
    <property type="component" value="Unassembled WGS sequence"/>
</dbReference>
<protein>
    <submittedName>
        <fullName evidence="1">Uncharacterized protein</fullName>
    </submittedName>
</protein>
<dbReference type="SUPFAM" id="SSF56112">
    <property type="entry name" value="Protein kinase-like (PK-like)"/>
    <property type="match status" value="1"/>
</dbReference>
<sequence>MCKILGKYTIVKKLGQNSYGAEYIDKEFEITQIKRDENNESFSYTANKLNHLNYKNLSTLRVEEDDRHFYLVKECFDLESLSETFIVDYDE</sequence>
<dbReference type="RefSeq" id="WP_004276047.1">
    <property type="nucleotide sequence ID" value="NZ_JANKIR010000004.1"/>
</dbReference>
<dbReference type="AlphaFoldDB" id="A0A381EKF9"/>
<evidence type="ECO:0000313" key="2">
    <source>
        <dbReference type="Proteomes" id="UP000254161"/>
    </source>
</evidence>
<proteinExistence type="predicted"/>
<organism evidence="1 2">
    <name type="scientific">Campylobacter upsaliensis</name>
    <dbReference type="NCBI Taxonomy" id="28080"/>
    <lineage>
        <taxon>Bacteria</taxon>
        <taxon>Pseudomonadati</taxon>
        <taxon>Campylobacterota</taxon>
        <taxon>Epsilonproteobacteria</taxon>
        <taxon>Campylobacterales</taxon>
        <taxon>Campylobacteraceae</taxon>
        <taxon>Campylobacter</taxon>
    </lineage>
</organism>
<accession>A0A381EKF9</accession>
<gene>
    <name evidence="1" type="ORF">NCTC12264_01736</name>
</gene>